<dbReference type="InterPro" id="IPR034236">
    <property type="entry name" value="CuRO_CcO_Caa3_II"/>
</dbReference>
<dbReference type="CDD" id="cd04213">
    <property type="entry name" value="CuRO_CcO_Caa3_II"/>
    <property type="match status" value="1"/>
</dbReference>
<evidence type="ECO:0000313" key="23">
    <source>
        <dbReference type="EMBL" id="RAI38961.1"/>
    </source>
</evidence>
<keyword evidence="24" id="KW-1185">Reference proteome</keyword>
<dbReference type="InterPro" id="IPR008972">
    <property type="entry name" value="Cupredoxin"/>
</dbReference>
<evidence type="ECO:0000256" key="9">
    <source>
        <dbReference type="ARBA" id="ARBA00022967"/>
    </source>
</evidence>
<dbReference type="NCBIfam" id="TIGR02866">
    <property type="entry name" value="CoxB"/>
    <property type="match status" value="1"/>
</dbReference>
<keyword evidence="5 18" id="KW-0349">Heme</keyword>
<keyword evidence="20" id="KW-0732">Signal</keyword>
<dbReference type="SUPFAM" id="SSF49503">
    <property type="entry name" value="Cupredoxins"/>
    <property type="match status" value="1"/>
</dbReference>
<dbReference type="GO" id="GO:0016020">
    <property type="term" value="C:membrane"/>
    <property type="evidence" value="ECO:0007669"/>
    <property type="project" value="UniProtKB-SubCell"/>
</dbReference>
<dbReference type="GO" id="GO:0020037">
    <property type="term" value="F:heme binding"/>
    <property type="evidence" value="ECO:0007669"/>
    <property type="project" value="InterPro"/>
</dbReference>
<dbReference type="PROSITE" id="PS51007">
    <property type="entry name" value="CYTC"/>
    <property type="match status" value="1"/>
</dbReference>
<evidence type="ECO:0000259" key="22">
    <source>
        <dbReference type="PROSITE" id="PS51007"/>
    </source>
</evidence>
<dbReference type="InterPro" id="IPR036257">
    <property type="entry name" value="Cyt_c_oxidase_su2_TM_sf"/>
</dbReference>
<evidence type="ECO:0000256" key="11">
    <source>
        <dbReference type="ARBA" id="ARBA00022989"/>
    </source>
</evidence>
<keyword evidence="11 19" id="KW-1133">Transmembrane helix</keyword>
<feature type="domain" description="Cytochrome c" evidence="22">
    <location>
        <begin position="244"/>
        <end position="335"/>
    </location>
</feature>
<evidence type="ECO:0000256" key="6">
    <source>
        <dbReference type="ARBA" id="ARBA00022660"/>
    </source>
</evidence>
<keyword evidence="6" id="KW-0679">Respiratory chain</keyword>
<dbReference type="AlphaFoldDB" id="A0A327KL43"/>
<dbReference type="EC" id="7.1.1.9" evidence="3"/>
<evidence type="ECO:0000256" key="15">
    <source>
        <dbReference type="ARBA" id="ARBA00024688"/>
    </source>
</evidence>
<dbReference type="GO" id="GO:0005507">
    <property type="term" value="F:copper ion binding"/>
    <property type="evidence" value="ECO:0007669"/>
    <property type="project" value="InterPro"/>
</dbReference>
<protein>
    <recommendedName>
        <fullName evidence="3">cytochrome-c oxidase</fullName>
        <ecNumber evidence="3">7.1.1.9</ecNumber>
    </recommendedName>
    <alternativeName>
        <fullName evidence="16">Cytochrome aa3 subunit 2</fullName>
    </alternativeName>
</protein>
<gene>
    <name evidence="23" type="primary">coxB</name>
    <name evidence="23" type="ORF">CH341_26845</name>
</gene>
<evidence type="ECO:0000256" key="18">
    <source>
        <dbReference type="PROSITE-ProRule" id="PRU00433"/>
    </source>
</evidence>
<keyword evidence="12 18" id="KW-0408">Iron</keyword>
<evidence type="ECO:0000313" key="24">
    <source>
        <dbReference type="Proteomes" id="UP000249130"/>
    </source>
</evidence>
<keyword evidence="7 19" id="KW-0812">Transmembrane</keyword>
<feature type="transmembrane region" description="Helical" evidence="19">
    <location>
        <begin position="37"/>
        <end position="63"/>
    </location>
</feature>
<feature type="chain" id="PRO_5016355635" description="cytochrome-c oxidase" evidence="20">
    <location>
        <begin position="26"/>
        <end position="335"/>
    </location>
</feature>
<evidence type="ECO:0000259" key="21">
    <source>
        <dbReference type="PROSITE" id="PS50857"/>
    </source>
</evidence>
<proteinExistence type="inferred from homology"/>
<comment type="catalytic activity">
    <reaction evidence="17">
        <text>4 Fe(II)-[cytochrome c] + O2 + 8 H(+)(in) = 4 Fe(III)-[cytochrome c] + 2 H2O + 4 H(+)(out)</text>
        <dbReference type="Rhea" id="RHEA:11436"/>
        <dbReference type="Rhea" id="RHEA-COMP:10350"/>
        <dbReference type="Rhea" id="RHEA-COMP:14399"/>
        <dbReference type="ChEBI" id="CHEBI:15377"/>
        <dbReference type="ChEBI" id="CHEBI:15378"/>
        <dbReference type="ChEBI" id="CHEBI:15379"/>
        <dbReference type="ChEBI" id="CHEBI:29033"/>
        <dbReference type="ChEBI" id="CHEBI:29034"/>
        <dbReference type="EC" id="7.1.1.9"/>
    </reaction>
</comment>
<dbReference type="Pfam" id="PF00116">
    <property type="entry name" value="COX2"/>
    <property type="match status" value="1"/>
</dbReference>
<accession>A0A327KL43</accession>
<dbReference type="GO" id="GO:0042773">
    <property type="term" value="P:ATP synthesis coupled electron transport"/>
    <property type="evidence" value="ECO:0007669"/>
    <property type="project" value="TreeGrafter"/>
</dbReference>
<keyword evidence="10" id="KW-0249">Electron transport</keyword>
<feature type="transmembrane region" description="Helical" evidence="19">
    <location>
        <begin position="84"/>
        <end position="107"/>
    </location>
</feature>
<dbReference type="InterPro" id="IPR036909">
    <property type="entry name" value="Cyt_c-like_dom_sf"/>
</dbReference>
<evidence type="ECO:0000256" key="5">
    <source>
        <dbReference type="ARBA" id="ARBA00022617"/>
    </source>
</evidence>
<comment type="similarity">
    <text evidence="2">Belongs to the cytochrome c oxidase subunit 2 family.</text>
</comment>
<evidence type="ECO:0000256" key="3">
    <source>
        <dbReference type="ARBA" id="ARBA00012949"/>
    </source>
</evidence>
<dbReference type="OrthoDB" id="9781261at2"/>
<dbReference type="InterPro" id="IPR001505">
    <property type="entry name" value="Copper_CuA"/>
</dbReference>
<sequence>MRRVQRAVALALAVGLAGCSGWQSALDPHGTDAARLAGLMWFVMATCAAVWVLVVLTLAPALWRRRAPRPDPLALDAPRERRMRAVIAGAVGATVVVISVFTLTSFVTTRGLGVTGSDEPTIRVRGRQWWWEVEYLDRDPARAFKTANEIHVPVGRPVRLRLEGDDVIHSFWVPSLAGKQDMIPGRTNELVIRAERPGLYRGQCAEFCGIQHAHMAFLVVAEDEVAYARWLEIQRSDAAPPSGPEQEAGRAAFLSRQCAACHTVRGTPAAGTTGPDLTHVGSRRTIGAGLLDTTRGAMAAWIADPQTLKPGNNMPLVPLDADALRDISAYLVGLE</sequence>
<evidence type="ECO:0000256" key="14">
    <source>
        <dbReference type="ARBA" id="ARBA00023136"/>
    </source>
</evidence>
<dbReference type="PROSITE" id="PS51257">
    <property type="entry name" value="PROKAR_LIPOPROTEIN"/>
    <property type="match status" value="1"/>
</dbReference>
<evidence type="ECO:0000256" key="17">
    <source>
        <dbReference type="ARBA" id="ARBA00047816"/>
    </source>
</evidence>
<dbReference type="PANTHER" id="PTHR22888">
    <property type="entry name" value="CYTOCHROME C OXIDASE, SUBUNIT II"/>
    <property type="match status" value="1"/>
</dbReference>
<dbReference type="Gene3D" id="2.60.40.420">
    <property type="entry name" value="Cupredoxins - blue copper proteins"/>
    <property type="match status" value="1"/>
</dbReference>
<keyword evidence="13" id="KW-0186">Copper</keyword>
<dbReference type="InterPro" id="IPR014222">
    <property type="entry name" value="Cyt_c_oxidase_su2"/>
</dbReference>
<evidence type="ECO:0000256" key="1">
    <source>
        <dbReference type="ARBA" id="ARBA00004141"/>
    </source>
</evidence>
<dbReference type="PROSITE" id="PS50857">
    <property type="entry name" value="COX2_CUA"/>
    <property type="match status" value="1"/>
</dbReference>
<dbReference type="InterPro" id="IPR009056">
    <property type="entry name" value="Cyt_c-like_dom"/>
</dbReference>
<comment type="subcellular location">
    <subcellularLocation>
        <location evidence="1">Membrane</location>
        <topology evidence="1">Multi-pass membrane protein</topology>
    </subcellularLocation>
</comment>
<feature type="signal peptide" evidence="20">
    <location>
        <begin position="1"/>
        <end position="25"/>
    </location>
</feature>
<dbReference type="Pfam" id="PF00034">
    <property type="entry name" value="Cytochrom_C"/>
    <property type="match status" value="1"/>
</dbReference>
<dbReference type="RefSeq" id="WP_111422059.1">
    <property type="nucleotide sequence ID" value="NZ_NPEX01000321.1"/>
</dbReference>
<dbReference type="InterPro" id="IPR002429">
    <property type="entry name" value="CcO_II-like_C"/>
</dbReference>
<keyword evidence="8 18" id="KW-0479">Metal-binding</keyword>
<dbReference type="PANTHER" id="PTHR22888:SF9">
    <property type="entry name" value="CYTOCHROME C OXIDASE SUBUNIT 2"/>
    <property type="match status" value="1"/>
</dbReference>
<feature type="domain" description="Cytochrome oxidase subunit II copper A binding" evidence="21">
    <location>
        <begin position="117"/>
        <end position="233"/>
    </location>
</feature>
<name>A0A327KL43_9BRAD</name>
<evidence type="ECO:0000256" key="12">
    <source>
        <dbReference type="ARBA" id="ARBA00023004"/>
    </source>
</evidence>
<dbReference type="PROSITE" id="PS00078">
    <property type="entry name" value="COX2"/>
    <property type="match status" value="1"/>
</dbReference>
<keyword evidence="4" id="KW-0813">Transport</keyword>
<evidence type="ECO:0000256" key="13">
    <source>
        <dbReference type="ARBA" id="ARBA00023008"/>
    </source>
</evidence>
<evidence type="ECO:0000256" key="7">
    <source>
        <dbReference type="ARBA" id="ARBA00022692"/>
    </source>
</evidence>
<organism evidence="23 24">
    <name type="scientific">Rhodoplanes roseus</name>
    <dbReference type="NCBI Taxonomy" id="29409"/>
    <lineage>
        <taxon>Bacteria</taxon>
        <taxon>Pseudomonadati</taxon>
        <taxon>Pseudomonadota</taxon>
        <taxon>Alphaproteobacteria</taxon>
        <taxon>Hyphomicrobiales</taxon>
        <taxon>Nitrobacteraceae</taxon>
        <taxon>Rhodoplanes</taxon>
    </lineage>
</organism>
<evidence type="ECO:0000256" key="20">
    <source>
        <dbReference type="SAM" id="SignalP"/>
    </source>
</evidence>
<dbReference type="GO" id="GO:0004129">
    <property type="term" value="F:cytochrome-c oxidase activity"/>
    <property type="evidence" value="ECO:0007669"/>
    <property type="project" value="UniProtKB-EC"/>
</dbReference>
<dbReference type="GO" id="GO:0016491">
    <property type="term" value="F:oxidoreductase activity"/>
    <property type="evidence" value="ECO:0007669"/>
    <property type="project" value="InterPro"/>
</dbReference>
<evidence type="ECO:0000256" key="10">
    <source>
        <dbReference type="ARBA" id="ARBA00022982"/>
    </source>
</evidence>
<dbReference type="SUPFAM" id="SSF46626">
    <property type="entry name" value="Cytochrome c"/>
    <property type="match status" value="1"/>
</dbReference>
<dbReference type="InterPro" id="IPR045187">
    <property type="entry name" value="CcO_II"/>
</dbReference>
<comment type="caution">
    <text evidence="23">The sequence shown here is derived from an EMBL/GenBank/DDBJ whole genome shotgun (WGS) entry which is preliminary data.</text>
</comment>
<evidence type="ECO:0000256" key="4">
    <source>
        <dbReference type="ARBA" id="ARBA00022448"/>
    </source>
</evidence>
<keyword evidence="9" id="KW-1278">Translocase</keyword>
<evidence type="ECO:0000256" key="8">
    <source>
        <dbReference type="ARBA" id="ARBA00022723"/>
    </source>
</evidence>
<evidence type="ECO:0000256" key="19">
    <source>
        <dbReference type="SAM" id="Phobius"/>
    </source>
</evidence>
<evidence type="ECO:0000256" key="2">
    <source>
        <dbReference type="ARBA" id="ARBA00007866"/>
    </source>
</evidence>
<dbReference type="Gene3D" id="1.10.287.90">
    <property type="match status" value="1"/>
</dbReference>
<keyword evidence="14 19" id="KW-0472">Membrane</keyword>
<comment type="function">
    <text evidence="15">Subunits I and II form the functional core of the enzyme complex. Electrons originating in cytochrome c are transferred via heme a and Cu(A) to the binuclear center formed by heme a3 and Cu(B).</text>
</comment>
<reference evidence="23 24" key="1">
    <citation type="submission" date="2017-07" db="EMBL/GenBank/DDBJ databases">
        <title>Draft Genome Sequences of Select Purple Nonsulfur Bacteria.</title>
        <authorList>
            <person name="Lasarre B."/>
            <person name="Mckinlay J.B."/>
        </authorList>
    </citation>
    <scope>NUCLEOTIDE SEQUENCE [LARGE SCALE GENOMIC DNA]</scope>
    <source>
        <strain evidence="23 24">DSM 5909</strain>
    </source>
</reference>
<evidence type="ECO:0000256" key="16">
    <source>
        <dbReference type="ARBA" id="ARBA00031399"/>
    </source>
</evidence>
<dbReference type="Proteomes" id="UP000249130">
    <property type="component" value="Unassembled WGS sequence"/>
</dbReference>
<dbReference type="EMBL" id="NPEX01000321">
    <property type="protein sequence ID" value="RAI38961.1"/>
    <property type="molecule type" value="Genomic_DNA"/>
</dbReference>